<proteinExistence type="predicted"/>
<sequence length="49" mass="5514">MRGICGKKYGVVPWKNPFLSHPRPMGCCVQTTFVSGNLVIATLEWFDLD</sequence>
<evidence type="ECO:0000313" key="1">
    <source>
        <dbReference type="EMBL" id="OWM87967.1"/>
    </source>
</evidence>
<accession>A0A218XSF1</accession>
<evidence type="ECO:0000313" key="2">
    <source>
        <dbReference type="Proteomes" id="UP000197138"/>
    </source>
</evidence>
<organism evidence="1 2">
    <name type="scientific">Punica granatum</name>
    <name type="common">Pomegranate</name>
    <dbReference type="NCBI Taxonomy" id="22663"/>
    <lineage>
        <taxon>Eukaryota</taxon>
        <taxon>Viridiplantae</taxon>
        <taxon>Streptophyta</taxon>
        <taxon>Embryophyta</taxon>
        <taxon>Tracheophyta</taxon>
        <taxon>Spermatophyta</taxon>
        <taxon>Magnoliopsida</taxon>
        <taxon>eudicotyledons</taxon>
        <taxon>Gunneridae</taxon>
        <taxon>Pentapetalae</taxon>
        <taxon>rosids</taxon>
        <taxon>malvids</taxon>
        <taxon>Myrtales</taxon>
        <taxon>Lythraceae</taxon>
        <taxon>Punica</taxon>
    </lineage>
</organism>
<name>A0A218XSF1_PUNGR</name>
<dbReference type="Proteomes" id="UP000197138">
    <property type="component" value="Unassembled WGS sequence"/>
</dbReference>
<dbReference type="EMBL" id="MTKT01000801">
    <property type="protein sequence ID" value="OWM87967.1"/>
    <property type="molecule type" value="Genomic_DNA"/>
</dbReference>
<protein>
    <submittedName>
        <fullName evidence="1">Uncharacterized protein</fullName>
    </submittedName>
</protein>
<gene>
    <name evidence="1" type="ORF">CDL15_Pgr000384</name>
</gene>
<comment type="caution">
    <text evidence="1">The sequence shown here is derived from an EMBL/GenBank/DDBJ whole genome shotgun (WGS) entry which is preliminary data.</text>
</comment>
<reference evidence="2" key="1">
    <citation type="journal article" date="2017" name="Plant J.">
        <title>The pomegranate (Punica granatum L.) genome and the genomics of punicalagin biosynthesis.</title>
        <authorList>
            <person name="Qin G."/>
            <person name="Xu C."/>
            <person name="Ming R."/>
            <person name="Tang H."/>
            <person name="Guyot R."/>
            <person name="Kramer E.M."/>
            <person name="Hu Y."/>
            <person name="Yi X."/>
            <person name="Qi Y."/>
            <person name="Xu X."/>
            <person name="Gao Z."/>
            <person name="Pan H."/>
            <person name="Jian J."/>
            <person name="Tian Y."/>
            <person name="Yue Z."/>
            <person name="Xu Y."/>
        </authorList>
    </citation>
    <scope>NUCLEOTIDE SEQUENCE [LARGE SCALE GENOMIC DNA]</scope>
    <source>
        <strain evidence="2">cv. Dabenzi</strain>
    </source>
</reference>
<dbReference type="AlphaFoldDB" id="A0A218XSF1"/>